<dbReference type="Proteomes" id="UP000832011">
    <property type="component" value="Chromosome"/>
</dbReference>
<dbReference type="RefSeq" id="WP_058357871.1">
    <property type="nucleotide sequence ID" value="NZ_CABKVG010000010.1"/>
</dbReference>
<evidence type="ECO:0000313" key="3">
    <source>
        <dbReference type="Proteomes" id="UP000832011"/>
    </source>
</evidence>
<sequence>MDNNKTGFTAQFDPAQIDKAEALATAKKFQQRLLLSKALYPYVFLFGIAAFCHKYLHLPLPNVVWGWLFGIAAVWIVYSIISTLVLGICPYCQQFQKLNGQTLGVDAQSVSYSKGVSPFIHRCNRCAAPLSVKAVNQDYAA</sequence>
<gene>
    <name evidence="2" type="ORF">LVJ82_13345</name>
</gene>
<keyword evidence="1" id="KW-1133">Transmembrane helix</keyword>
<organism evidence="2 3">
    <name type="scientific">Vitreoscilla massiliensis</name>
    <dbReference type="NCBI Taxonomy" id="1689272"/>
    <lineage>
        <taxon>Bacteria</taxon>
        <taxon>Pseudomonadati</taxon>
        <taxon>Pseudomonadota</taxon>
        <taxon>Betaproteobacteria</taxon>
        <taxon>Neisseriales</taxon>
        <taxon>Neisseriaceae</taxon>
        <taxon>Vitreoscilla</taxon>
    </lineage>
</organism>
<protein>
    <recommendedName>
        <fullName evidence="4">TM2 domain-containing protein</fullName>
    </recommendedName>
</protein>
<feature type="transmembrane region" description="Helical" evidence="1">
    <location>
        <begin position="38"/>
        <end position="58"/>
    </location>
</feature>
<dbReference type="EMBL" id="CP091511">
    <property type="protein sequence ID" value="UOO88445.1"/>
    <property type="molecule type" value="Genomic_DNA"/>
</dbReference>
<name>A0ABY4DZ93_9NEIS</name>
<reference evidence="2 3" key="1">
    <citation type="journal article" date="2022" name="Res Sq">
        <title>Evolution of multicellular longitudinally dividing oral cavity symbionts (Neisseriaceae).</title>
        <authorList>
            <person name="Nyongesa S."/>
            <person name="Weber P."/>
            <person name="Bernet E."/>
            <person name="Pullido F."/>
            <person name="Nieckarz M."/>
            <person name="Delaby M."/>
            <person name="Nieves C."/>
            <person name="Viehboeck T."/>
            <person name="Krause N."/>
            <person name="Rivera-Millot A."/>
            <person name="Nakamura A."/>
            <person name="Vischer N."/>
            <person name="VanNieuwenhze M."/>
            <person name="Brun Y."/>
            <person name="Cava F."/>
            <person name="Bulgheresi S."/>
            <person name="Veyrier F."/>
        </authorList>
    </citation>
    <scope>NUCLEOTIDE SEQUENCE [LARGE SCALE GENOMIC DNA]</scope>
    <source>
        <strain evidence="2 3">SN4</strain>
    </source>
</reference>
<accession>A0ABY4DZ93</accession>
<evidence type="ECO:0008006" key="4">
    <source>
        <dbReference type="Google" id="ProtNLM"/>
    </source>
</evidence>
<keyword evidence="3" id="KW-1185">Reference proteome</keyword>
<keyword evidence="1" id="KW-0472">Membrane</keyword>
<evidence type="ECO:0000256" key="1">
    <source>
        <dbReference type="SAM" id="Phobius"/>
    </source>
</evidence>
<keyword evidence="1" id="KW-0812">Transmembrane</keyword>
<evidence type="ECO:0000313" key="2">
    <source>
        <dbReference type="EMBL" id="UOO88445.1"/>
    </source>
</evidence>
<feature type="transmembrane region" description="Helical" evidence="1">
    <location>
        <begin position="64"/>
        <end position="89"/>
    </location>
</feature>
<proteinExistence type="predicted"/>